<evidence type="ECO:0000313" key="2">
    <source>
        <dbReference type="Proteomes" id="UP000033935"/>
    </source>
</evidence>
<name>A0A0G0QU16_9BACT</name>
<dbReference type="AlphaFoldDB" id="A0A0G0QU16"/>
<sequence>MSEEAFDVKVLREIAGLMKDLFSKLEGESTIEWVVAFKRFLQKENPWDPVSKDWFWRKIDENTIEVNLDFPIGISILEAKLQVWKKCSGLVTVMRKGKDLFVDGRKMILHLEPEQISGGLAGAALLTRLVEKDVLHPNVIKALLDNVHLIPNSFKKNSARKTQYIFFWATGFEDVDGTLYVCCLNFSGGRWCGSFFLVDDYFDDRSPAVLLAS</sequence>
<accession>A0A0G0QU16</accession>
<gene>
    <name evidence="1" type="ORF">UT30_C0001G0051</name>
</gene>
<evidence type="ECO:0000313" key="1">
    <source>
        <dbReference type="EMBL" id="KKR05092.1"/>
    </source>
</evidence>
<organism evidence="1 2">
    <name type="scientific">Candidatus Uhrbacteria bacterium GW2011_GWF2_39_13</name>
    <dbReference type="NCBI Taxonomy" id="1618995"/>
    <lineage>
        <taxon>Bacteria</taxon>
        <taxon>Candidatus Uhriibacteriota</taxon>
    </lineage>
</organism>
<dbReference type="Proteomes" id="UP000033935">
    <property type="component" value="Unassembled WGS sequence"/>
</dbReference>
<reference evidence="1 2" key="1">
    <citation type="journal article" date="2015" name="Nature">
        <title>rRNA introns, odd ribosomes, and small enigmatic genomes across a large radiation of phyla.</title>
        <authorList>
            <person name="Brown C.T."/>
            <person name="Hug L.A."/>
            <person name="Thomas B.C."/>
            <person name="Sharon I."/>
            <person name="Castelle C.J."/>
            <person name="Singh A."/>
            <person name="Wilkins M.J."/>
            <person name="Williams K.H."/>
            <person name="Banfield J.F."/>
        </authorList>
    </citation>
    <scope>NUCLEOTIDE SEQUENCE [LARGE SCALE GENOMIC DNA]</scope>
</reference>
<comment type="caution">
    <text evidence="1">The sequence shown here is derived from an EMBL/GenBank/DDBJ whole genome shotgun (WGS) entry which is preliminary data.</text>
</comment>
<dbReference type="EMBL" id="LBWG01000001">
    <property type="protein sequence ID" value="KKR05092.1"/>
    <property type="molecule type" value="Genomic_DNA"/>
</dbReference>
<proteinExistence type="predicted"/>
<protein>
    <submittedName>
        <fullName evidence="1">Uncharacterized protein</fullName>
    </submittedName>
</protein>